<evidence type="ECO:0000313" key="1">
    <source>
        <dbReference type="EMBL" id="CAI3994480.1"/>
    </source>
</evidence>
<sequence>MVASATAIRLLQYALPLEELNGADKVKPIRQLQANVEECSAYAKDPDISTALGL</sequence>
<evidence type="ECO:0000313" key="3">
    <source>
        <dbReference type="Proteomes" id="UP001152797"/>
    </source>
</evidence>
<comment type="caution">
    <text evidence="1">The sequence shown here is derived from an EMBL/GenBank/DDBJ whole genome shotgun (WGS) entry which is preliminary data.</text>
</comment>
<evidence type="ECO:0000313" key="2">
    <source>
        <dbReference type="EMBL" id="CAL4781792.1"/>
    </source>
</evidence>
<protein>
    <submittedName>
        <fullName evidence="1">Uncharacterized protein</fullName>
    </submittedName>
</protein>
<dbReference type="EMBL" id="CAMXCT020001957">
    <property type="protein sequence ID" value="CAL1147855.1"/>
    <property type="molecule type" value="Genomic_DNA"/>
</dbReference>
<proteinExistence type="predicted"/>
<dbReference type="AlphaFoldDB" id="A0A9P1CN48"/>
<reference evidence="2 3" key="2">
    <citation type="submission" date="2024-05" db="EMBL/GenBank/DDBJ databases">
        <authorList>
            <person name="Chen Y."/>
            <person name="Shah S."/>
            <person name="Dougan E. K."/>
            <person name="Thang M."/>
            <person name="Chan C."/>
        </authorList>
    </citation>
    <scope>NUCLEOTIDE SEQUENCE [LARGE SCALE GENOMIC DNA]</scope>
</reference>
<reference evidence="1" key="1">
    <citation type="submission" date="2022-10" db="EMBL/GenBank/DDBJ databases">
        <authorList>
            <person name="Chen Y."/>
            <person name="Dougan E. K."/>
            <person name="Chan C."/>
            <person name="Rhodes N."/>
            <person name="Thang M."/>
        </authorList>
    </citation>
    <scope>NUCLEOTIDE SEQUENCE</scope>
</reference>
<dbReference type="OrthoDB" id="1735926at2759"/>
<accession>A0A9P1CN48</accession>
<gene>
    <name evidence="1" type="ORF">C1SCF055_LOCUS21125</name>
</gene>
<keyword evidence="3" id="KW-1185">Reference proteome</keyword>
<dbReference type="EMBL" id="CAMXCT030001957">
    <property type="protein sequence ID" value="CAL4781792.1"/>
    <property type="molecule type" value="Genomic_DNA"/>
</dbReference>
<organism evidence="1">
    <name type="scientific">Cladocopium goreaui</name>
    <dbReference type="NCBI Taxonomy" id="2562237"/>
    <lineage>
        <taxon>Eukaryota</taxon>
        <taxon>Sar</taxon>
        <taxon>Alveolata</taxon>
        <taxon>Dinophyceae</taxon>
        <taxon>Suessiales</taxon>
        <taxon>Symbiodiniaceae</taxon>
        <taxon>Cladocopium</taxon>
    </lineage>
</organism>
<dbReference type="Proteomes" id="UP001152797">
    <property type="component" value="Unassembled WGS sequence"/>
</dbReference>
<name>A0A9P1CN48_9DINO</name>
<dbReference type="EMBL" id="CAMXCT010001957">
    <property type="protein sequence ID" value="CAI3994480.1"/>
    <property type="molecule type" value="Genomic_DNA"/>
</dbReference>